<comment type="caution">
    <text evidence="2">The sequence shown here is derived from an EMBL/GenBank/DDBJ whole genome shotgun (WGS) entry which is preliminary data.</text>
</comment>
<organism evidence="2 3">
    <name type="scientific">Trifolium medium</name>
    <dbReference type="NCBI Taxonomy" id="97028"/>
    <lineage>
        <taxon>Eukaryota</taxon>
        <taxon>Viridiplantae</taxon>
        <taxon>Streptophyta</taxon>
        <taxon>Embryophyta</taxon>
        <taxon>Tracheophyta</taxon>
        <taxon>Spermatophyta</taxon>
        <taxon>Magnoliopsida</taxon>
        <taxon>eudicotyledons</taxon>
        <taxon>Gunneridae</taxon>
        <taxon>Pentapetalae</taxon>
        <taxon>rosids</taxon>
        <taxon>fabids</taxon>
        <taxon>Fabales</taxon>
        <taxon>Fabaceae</taxon>
        <taxon>Papilionoideae</taxon>
        <taxon>50 kb inversion clade</taxon>
        <taxon>NPAAA clade</taxon>
        <taxon>Hologalegina</taxon>
        <taxon>IRL clade</taxon>
        <taxon>Trifolieae</taxon>
        <taxon>Trifolium</taxon>
    </lineage>
</organism>
<gene>
    <name evidence="2" type="ORF">A2U01_0002250</name>
</gene>
<dbReference type="Proteomes" id="UP000265520">
    <property type="component" value="Unassembled WGS sequence"/>
</dbReference>
<dbReference type="AlphaFoldDB" id="A0A392M370"/>
<reference evidence="2 3" key="1">
    <citation type="journal article" date="2018" name="Front. Plant Sci.">
        <title>Red Clover (Trifolium pratense) and Zigzag Clover (T. medium) - A Picture of Genomic Similarities and Differences.</title>
        <authorList>
            <person name="Dluhosova J."/>
            <person name="Istvanek J."/>
            <person name="Nedelnik J."/>
            <person name="Repkova J."/>
        </authorList>
    </citation>
    <scope>NUCLEOTIDE SEQUENCE [LARGE SCALE GENOMIC DNA]</scope>
    <source>
        <strain evidence="3">cv. 10/8</strain>
        <tissue evidence="2">Leaf</tissue>
    </source>
</reference>
<keyword evidence="3" id="KW-1185">Reference proteome</keyword>
<protein>
    <submittedName>
        <fullName evidence="2">Uncharacterized protein</fullName>
    </submittedName>
</protein>
<accession>A0A392M370</accession>
<feature type="compositionally biased region" description="Basic residues" evidence="1">
    <location>
        <begin position="55"/>
        <end position="67"/>
    </location>
</feature>
<evidence type="ECO:0000313" key="2">
    <source>
        <dbReference type="EMBL" id="MCH81463.1"/>
    </source>
</evidence>
<evidence type="ECO:0000313" key="3">
    <source>
        <dbReference type="Proteomes" id="UP000265520"/>
    </source>
</evidence>
<feature type="compositionally biased region" description="Basic and acidic residues" evidence="1">
    <location>
        <begin position="68"/>
        <end position="101"/>
    </location>
</feature>
<evidence type="ECO:0000256" key="1">
    <source>
        <dbReference type="SAM" id="MobiDB-lite"/>
    </source>
</evidence>
<sequence length="129" mass="15475">MLRERRVAAIQAREEQKNIVFGVQRMNKTEVEGDSMLRERRIAKIQAPKHEEKKRDRKAGKKEKKKAKKEERRRLRKEMRDAMDEERKQRKADRAAKNRHEQFWSETRAAFGITEAVPLRPEGGEYTTW</sequence>
<feature type="compositionally biased region" description="Basic and acidic residues" evidence="1">
    <location>
        <begin position="32"/>
        <end position="54"/>
    </location>
</feature>
<feature type="region of interest" description="Disordered" evidence="1">
    <location>
        <begin position="32"/>
        <end position="101"/>
    </location>
</feature>
<proteinExistence type="predicted"/>
<dbReference type="EMBL" id="LXQA010002327">
    <property type="protein sequence ID" value="MCH81463.1"/>
    <property type="molecule type" value="Genomic_DNA"/>
</dbReference>
<name>A0A392M370_9FABA</name>